<dbReference type="AlphaFoldDB" id="A0A6J4NC06"/>
<accession>A0A6J4NC06</accession>
<gene>
    <name evidence="1" type="ORF">AVDCRST_MAG74-569</name>
</gene>
<organism evidence="1">
    <name type="scientific">uncultured Pyrinomonadaceae bacterium</name>
    <dbReference type="NCBI Taxonomy" id="2283094"/>
    <lineage>
        <taxon>Bacteria</taxon>
        <taxon>Pseudomonadati</taxon>
        <taxon>Acidobacteriota</taxon>
        <taxon>Blastocatellia</taxon>
        <taxon>Blastocatellales</taxon>
        <taxon>Pyrinomonadaceae</taxon>
        <taxon>environmental samples</taxon>
    </lineage>
</organism>
<reference evidence="1" key="1">
    <citation type="submission" date="2020-02" db="EMBL/GenBank/DDBJ databases">
        <authorList>
            <person name="Meier V. D."/>
        </authorList>
    </citation>
    <scope>NUCLEOTIDE SEQUENCE</scope>
    <source>
        <strain evidence="1">AVDCRST_MAG74</strain>
    </source>
</reference>
<evidence type="ECO:0000313" key="1">
    <source>
        <dbReference type="EMBL" id="CAA9383970.1"/>
    </source>
</evidence>
<sequence>MLDKSLLPKSHLHSMVLLGTMSENRPSSVTTIMHLSERRRNQ</sequence>
<name>A0A6J4NC06_9BACT</name>
<proteinExistence type="predicted"/>
<protein>
    <submittedName>
        <fullName evidence="1">Uncharacterized protein</fullName>
    </submittedName>
</protein>
<dbReference type="EMBL" id="CADCUR010000043">
    <property type="protein sequence ID" value="CAA9383970.1"/>
    <property type="molecule type" value="Genomic_DNA"/>
</dbReference>